<dbReference type="PRINTS" id="PR00727">
    <property type="entry name" value="LEADERPTASE"/>
</dbReference>
<dbReference type="RefSeq" id="WP_251604811.1">
    <property type="nucleotide sequence ID" value="NZ_JAMQJY010000001.1"/>
</dbReference>
<dbReference type="InterPro" id="IPR019756">
    <property type="entry name" value="Pept_S26A_signal_pept_1_Ser-AS"/>
</dbReference>
<sequence>MKKERSESWEWVKAIVIALLLAFVIRTFMFASVVVDGESMQPTLEPNDKMIVNKIGLQLSEPKRFDIIVFHAPGGNDYIKRVIGLPGEEIEYRDDTLYINQEPVTEPFLDDMKMYYEGEVLTGDFKLEELSPAFDSVVPEDSYFVMGDNRRRSKDSRDIGSIHKQDVIGEASLTFWPIKNIKITE</sequence>
<dbReference type="CDD" id="cd06530">
    <property type="entry name" value="S26_SPase_I"/>
    <property type="match status" value="1"/>
</dbReference>
<keyword evidence="4 6" id="KW-0645">Protease</keyword>
<dbReference type="Gene3D" id="2.10.109.10">
    <property type="entry name" value="Umud Fragment, subunit A"/>
    <property type="match status" value="1"/>
</dbReference>
<evidence type="ECO:0000256" key="6">
    <source>
        <dbReference type="RuleBase" id="RU003993"/>
    </source>
</evidence>
<comment type="subcellular location">
    <subcellularLocation>
        <location evidence="2">Cell membrane</location>
        <topology evidence="2">Single-pass type II membrane protein</topology>
    </subcellularLocation>
    <subcellularLocation>
        <location evidence="7">Membrane</location>
        <topology evidence="7">Single-pass type II membrane protein</topology>
    </subcellularLocation>
</comment>
<dbReference type="InterPro" id="IPR036286">
    <property type="entry name" value="LexA/Signal_pep-like_sf"/>
</dbReference>
<dbReference type="InterPro" id="IPR000223">
    <property type="entry name" value="Pept_S26A_signal_pept_1"/>
</dbReference>
<feature type="domain" description="Peptidase S26" evidence="8">
    <location>
        <begin position="9"/>
        <end position="176"/>
    </location>
</feature>
<dbReference type="EMBL" id="JAMQJY010000001">
    <property type="protein sequence ID" value="MCM2674759.1"/>
    <property type="molecule type" value="Genomic_DNA"/>
</dbReference>
<dbReference type="PANTHER" id="PTHR43390">
    <property type="entry name" value="SIGNAL PEPTIDASE I"/>
    <property type="match status" value="1"/>
</dbReference>
<evidence type="ECO:0000256" key="1">
    <source>
        <dbReference type="ARBA" id="ARBA00000677"/>
    </source>
</evidence>
<comment type="similarity">
    <text evidence="7">Belongs to the peptidase S26 family.</text>
</comment>
<evidence type="ECO:0000256" key="4">
    <source>
        <dbReference type="ARBA" id="ARBA00022670"/>
    </source>
</evidence>
<dbReference type="Pfam" id="PF10502">
    <property type="entry name" value="Peptidase_S26"/>
    <property type="match status" value="1"/>
</dbReference>
<dbReference type="PROSITE" id="PS00501">
    <property type="entry name" value="SPASE_I_1"/>
    <property type="match status" value="1"/>
</dbReference>
<evidence type="ECO:0000256" key="7">
    <source>
        <dbReference type="RuleBase" id="RU362042"/>
    </source>
</evidence>
<dbReference type="SUPFAM" id="SSF51306">
    <property type="entry name" value="LexA/Signal peptidase"/>
    <property type="match status" value="1"/>
</dbReference>
<name>A0ABT0XHT3_9BACI</name>
<keyword evidence="5 6" id="KW-0378">Hydrolase</keyword>
<comment type="catalytic activity">
    <reaction evidence="1 6">
        <text>Cleavage of hydrophobic, N-terminal signal or leader sequences from secreted and periplasmic proteins.</text>
        <dbReference type="EC" id="3.4.21.89"/>
    </reaction>
</comment>
<dbReference type="InterPro" id="IPR019757">
    <property type="entry name" value="Pept_S26A_signal_pept_1_Lys-AS"/>
</dbReference>
<dbReference type="NCBIfam" id="TIGR02227">
    <property type="entry name" value="sigpep_I_bact"/>
    <property type="match status" value="1"/>
</dbReference>
<evidence type="ECO:0000256" key="2">
    <source>
        <dbReference type="ARBA" id="ARBA00004401"/>
    </source>
</evidence>
<evidence type="ECO:0000256" key="5">
    <source>
        <dbReference type="ARBA" id="ARBA00022801"/>
    </source>
</evidence>
<gene>
    <name evidence="9" type="primary">lepB</name>
    <name evidence="9" type="ORF">NDM98_04040</name>
</gene>
<dbReference type="Proteomes" id="UP001203665">
    <property type="component" value="Unassembled WGS sequence"/>
</dbReference>
<accession>A0ABT0XHT3</accession>
<dbReference type="PANTHER" id="PTHR43390:SF8">
    <property type="entry name" value="SIGNAL PEPTIDASE I"/>
    <property type="match status" value="1"/>
</dbReference>
<dbReference type="GO" id="GO:0009003">
    <property type="term" value="F:signal peptidase activity"/>
    <property type="evidence" value="ECO:0007669"/>
    <property type="project" value="UniProtKB-EC"/>
</dbReference>
<evidence type="ECO:0000313" key="9">
    <source>
        <dbReference type="EMBL" id="MCM2674759.1"/>
    </source>
</evidence>
<proteinExistence type="inferred from homology"/>
<reference evidence="9" key="1">
    <citation type="submission" date="2022-06" db="EMBL/GenBank/DDBJ databases">
        <title>Alkalicoccobacillus porphyridii sp. nov., isolated from a marine red alga, Porphyridium purpureum and reclassification of Shouchella plakortidis and Shouchella gibsonii as Alkalicoccobacillus plakortidis comb. nov. and Alkalicoccobacillus gibsonii comb. nov.</title>
        <authorList>
            <person name="Kim K.H."/>
            <person name="Lee J.K."/>
            <person name="Han D.M."/>
            <person name="Baek J.H."/>
            <person name="Jeon C.O."/>
        </authorList>
    </citation>
    <scope>NUCLEOTIDE SEQUENCE</scope>
    <source>
        <strain evidence="9">DSM 19153</strain>
    </source>
</reference>
<protein>
    <recommendedName>
        <fullName evidence="3 6">Signal peptidase I</fullName>
        <ecNumber evidence="3 6">3.4.21.89</ecNumber>
    </recommendedName>
</protein>
<comment type="caution">
    <text evidence="9">The sequence shown here is derived from an EMBL/GenBank/DDBJ whole genome shotgun (WGS) entry which is preliminary data.</text>
</comment>
<dbReference type="InterPro" id="IPR019758">
    <property type="entry name" value="Pept_S26A_signal_pept_1_CS"/>
</dbReference>
<dbReference type="InterPro" id="IPR019533">
    <property type="entry name" value="Peptidase_S26"/>
</dbReference>
<evidence type="ECO:0000259" key="8">
    <source>
        <dbReference type="Pfam" id="PF10502"/>
    </source>
</evidence>
<evidence type="ECO:0000313" key="10">
    <source>
        <dbReference type="Proteomes" id="UP001203665"/>
    </source>
</evidence>
<evidence type="ECO:0000256" key="3">
    <source>
        <dbReference type="ARBA" id="ARBA00013208"/>
    </source>
</evidence>
<dbReference type="PROSITE" id="PS00760">
    <property type="entry name" value="SPASE_I_2"/>
    <property type="match status" value="1"/>
</dbReference>
<keyword evidence="10" id="KW-1185">Reference proteome</keyword>
<dbReference type="PROSITE" id="PS00761">
    <property type="entry name" value="SPASE_I_3"/>
    <property type="match status" value="1"/>
</dbReference>
<organism evidence="9 10">
    <name type="scientific">Alkalicoccobacillus plakortidis</name>
    <dbReference type="NCBI Taxonomy" id="444060"/>
    <lineage>
        <taxon>Bacteria</taxon>
        <taxon>Bacillati</taxon>
        <taxon>Bacillota</taxon>
        <taxon>Bacilli</taxon>
        <taxon>Bacillales</taxon>
        <taxon>Bacillaceae</taxon>
        <taxon>Alkalicoccobacillus</taxon>
    </lineage>
</organism>
<dbReference type="EC" id="3.4.21.89" evidence="3 6"/>